<evidence type="ECO:0000256" key="6">
    <source>
        <dbReference type="ARBA" id="ARBA00022838"/>
    </source>
</evidence>
<name>A0A834Y3Z8_APHGI</name>
<evidence type="ECO:0000256" key="10">
    <source>
        <dbReference type="SAM" id="Coils"/>
    </source>
</evidence>
<keyword evidence="6" id="KW-0995">Kinetochore</keyword>
<accession>A0A834Y3Z8</accession>
<feature type="coiled-coil region" evidence="10">
    <location>
        <begin position="122"/>
        <end position="166"/>
    </location>
</feature>
<evidence type="ECO:0000256" key="8">
    <source>
        <dbReference type="ARBA" id="ARBA00023306"/>
    </source>
</evidence>
<dbReference type="GO" id="GO:0005634">
    <property type="term" value="C:nucleus"/>
    <property type="evidence" value="ECO:0007669"/>
    <property type="project" value="UniProtKB-SubCell"/>
</dbReference>
<keyword evidence="4" id="KW-0132">Cell division</keyword>
<evidence type="ECO:0000256" key="4">
    <source>
        <dbReference type="ARBA" id="ARBA00022618"/>
    </source>
</evidence>
<evidence type="ECO:0000256" key="7">
    <source>
        <dbReference type="ARBA" id="ARBA00023242"/>
    </source>
</evidence>
<dbReference type="Proteomes" id="UP000639338">
    <property type="component" value="Unassembled WGS sequence"/>
</dbReference>
<dbReference type="EMBL" id="JACMRX010000001">
    <property type="protein sequence ID" value="KAF7996729.1"/>
    <property type="molecule type" value="Genomic_DNA"/>
</dbReference>
<evidence type="ECO:0000313" key="12">
    <source>
        <dbReference type="Proteomes" id="UP000639338"/>
    </source>
</evidence>
<evidence type="ECO:0000256" key="2">
    <source>
        <dbReference type="ARBA" id="ARBA00004629"/>
    </source>
</evidence>
<keyword evidence="10" id="KW-0175">Coiled coil</keyword>
<evidence type="ECO:0000256" key="3">
    <source>
        <dbReference type="ARBA" id="ARBA00022454"/>
    </source>
</evidence>
<keyword evidence="8" id="KW-0131">Cell cycle</keyword>
<keyword evidence="9" id="KW-0137">Centromere</keyword>
<keyword evidence="3" id="KW-0158">Chromosome</keyword>
<keyword evidence="12" id="KW-1185">Reference proteome</keyword>
<keyword evidence="7" id="KW-0539">Nucleus</keyword>
<sequence length="194" mass="21851">MADNKVDNITENNIKTDHTLALRASITSIIKDIAGSVGKEEFVECLSLLSGKSKVLDKLYDALVGDIENSLNADFDEMLANGNLDSELGKLKDAIANSTKNPNEIAWRPPGNVEEHLRSPDIEKIFEETDRLKNILDKIENENSNLKKLLDEKRKLTNEIDKKILQAHKIGKLSIPKMEKIAHRLETYNCQNDK</sequence>
<keyword evidence="5" id="KW-0498">Mitosis</keyword>
<comment type="caution">
    <text evidence="11">The sequence shown here is derived from an EMBL/GenBank/DDBJ whole genome shotgun (WGS) entry which is preliminary data.</text>
</comment>
<comment type="subcellular location">
    <subcellularLocation>
        <location evidence="2">Chromosome</location>
        <location evidence="2">Centromere</location>
        <location evidence="2">Kinetochore</location>
    </subcellularLocation>
    <subcellularLocation>
        <location evidence="1">Nucleus</location>
    </subcellularLocation>
</comment>
<dbReference type="Pfam" id="PF03980">
    <property type="entry name" value="Nnf1"/>
    <property type="match status" value="1"/>
</dbReference>
<dbReference type="AlphaFoldDB" id="A0A834Y3Z8"/>
<dbReference type="OrthoDB" id="18453at2759"/>
<protein>
    <submittedName>
        <fullName evidence="11">Uncharacterized protein</fullName>
    </submittedName>
</protein>
<organism evidence="11 12">
    <name type="scientific">Aphidius gifuensis</name>
    <name type="common">Parasitoid wasp</name>
    <dbReference type="NCBI Taxonomy" id="684658"/>
    <lineage>
        <taxon>Eukaryota</taxon>
        <taxon>Metazoa</taxon>
        <taxon>Ecdysozoa</taxon>
        <taxon>Arthropoda</taxon>
        <taxon>Hexapoda</taxon>
        <taxon>Insecta</taxon>
        <taxon>Pterygota</taxon>
        <taxon>Neoptera</taxon>
        <taxon>Endopterygota</taxon>
        <taxon>Hymenoptera</taxon>
        <taxon>Apocrita</taxon>
        <taxon>Ichneumonoidea</taxon>
        <taxon>Braconidae</taxon>
        <taxon>Aphidiinae</taxon>
        <taxon>Aphidius</taxon>
    </lineage>
</organism>
<evidence type="ECO:0000256" key="5">
    <source>
        <dbReference type="ARBA" id="ARBA00022776"/>
    </source>
</evidence>
<reference evidence="11 12" key="1">
    <citation type="submission" date="2020-08" db="EMBL/GenBank/DDBJ databases">
        <title>Aphidius gifuensis genome sequencing and assembly.</title>
        <authorList>
            <person name="Du Z."/>
        </authorList>
    </citation>
    <scope>NUCLEOTIDE SEQUENCE [LARGE SCALE GENOMIC DNA]</scope>
    <source>
        <strain evidence="11">YNYX2018</strain>
        <tissue evidence="11">Adults</tissue>
    </source>
</reference>
<dbReference type="GO" id="GO:0051301">
    <property type="term" value="P:cell division"/>
    <property type="evidence" value="ECO:0007669"/>
    <property type="project" value="UniProtKB-KW"/>
</dbReference>
<gene>
    <name evidence="11" type="ORF">HCN44_002375</name>
</gene>
<proteinExistence type="predicted"/>
<evidence type="ECO:0000256" key="1">
    <source>
        <dbReference type="ARBA" id="ARBA00004123"/>
    </source>
</evidence>
<evidence type="ECO:0000256" key="9">
    <source>
        <dbReference type="ARBA" id="ARBA00023328"/>
    </source>
</evidence>
<dbReference type="GO" id="GO:0000444">
    <property type="term" value="C:MIS12/MIND type complex"/>
    <property type="evidence" value="ECO:0007669"/>
    <property type="project" value="InterPro"/>
</dbReference>
<evidence type="ECO:0000313" key="11">
    <source>
        <dbReference type="EMBL" id="KAF7996729.1"/>
    </source>
</evidence>
<dbReference type="InterPro" id="IPR007128">
    <property type="entry name" value="PMF1/Nnf1"/>
</dbReference>